<dbReference type="InterPro" id="IPR032164">
    <property type="entry name" value="DUF5000"/>
</dbReference>
<proteinExistence type="predicted"/>
<feature type="domain" description="DUF5000" evidence="2">
    <location>
        <begin position="251"/>
        <end position="393"/>
    </location>
</feature>
<dbReference type="Proteomes" id="UP000295807">
    <property type="component" value="Unassembled WGS sequence"/>
</dbReference>
<organism evidence="4 5">
    <name type="scientific">Anseongella ginsenosidimutans</name>
    <dbReference type="NCBI Taxonomy" id="496056"/>
    <lineage>
        <taxon>Bacteria</taxon>
        <taxon>Pseudomonadati</taxon>
        <taxon>Bacteroidota</taxon>
        <taxon>Sphingobacteriia</taxon>
        <taxon>Sphingobacteriales</taxon>
        <taxon>Sphingobacteriaceae</taxon>
        <taxon>Anseongella</taxon>
    </lineage>
</organism>
<accession>A0A4R3KP79</accession>
<evidence type="ECO:0000259" key="1">
    <source>
        <dbReference type="Pfam" id="PF16323"/>
    </source>
</evidence>
<protein>
    <submittedName>
        <fullName evidence="4">Uncharacterized protein DUF5000</fullName>
    </submittedName>
</protein>
<reference evidence="4 5" key="1">
    <citation type="submission" date="2019-03" db="EMBL/GenBank/DDBJ databases">
        <title>Genomic Encyclopedia of Type Strains, Phase IV (KMG-IV): sequencing the most valuable type-strain genomes for metagenomic binning, comparative biology and taxonomic classification.</title>
        <authorList>
            <person name="Goeker M."/>
        </authorList>
    </citation>
    <scope>NUCLEOTIDE SEQUENCE [LARGE SCALE GENOMIC DNA]</scope>
    <source>
        <strain evidence="4 5">DSM 21100</strain>
    </source>
</reference>
<gene>
    <name evidence="4" type="ORF">EDD80_11175</name>
</gene>
<evidence type="ECO:0000259" key="3">
    <source>
        <dbReference type="Pfam" id="PF17166"/>
    </source>
</evidence>
<feature type="domain" description="DUF5126" evidence="3">
    <location>
        <begin position="124"/>
        <end position="224"/>
    </location>
</feature>
<dbReference type="InterPro" id="IPR033431">
    <property type="entry name" value="DUF5126"/>
</dbReference>
<dbReference type="Pfam" id="PF17166">
    <property type="entry name" value="DUF5126"/>
    <property type="match status" value="1"/>
</dbReference>
<dbReference type="Pfam" id="PF16323">
    <property type="entry name" value="DUF4959"/>
    <property type="match status" value="1"/>
</dbReference>
<dbReference type="Pfam" id="PF16391">
    <property type="entry name" value="DUF5000"/>
    <property type="match status" value="1"/>
</dbReference>
<evidence type="ECO:0000259" key="2">
    <source>
        <dbReference type="Pfam" id="PF16391"/>
    </source>
</evidence>
<evidence type="ECO:0000313" key="4">
    <source>
        <dbReference type="EMBL" id="TCS85673.1"/>
    </source>
</evidence>
<sequence>MNTHRILPGLFAILLAFSACKEQEGMQPVNKNDQQPAKVSNVEVENLPGGARISYTLPSSENILYIKAVYEIREGVEQEVKSSYYNRSLIIEGFPDTEEYDVQLYTVSRGEIASEALTIQVNPLTPPVEEVFKTLVIEPTFAGIKVDFVNEAEANVVLTILAADSIGDMRTVDRIYTKAIAGQFATRGFAAEPRRFGIFVRDRWDNRSDTLFTELTPWPEEKLNGTSFTMINLPGDNTVQHCCGDGISDVFDGNWNSGDAFHTKPANGIPVSFTFDLGETVSLSRMVFHHRRGNGAGAGDGAYKAGDVKKFEVYGSLEAPASDGSWEGWTKLATFESKQISNDVNENFQFAVVDGEGFDFPLGTPPVRYLRYRAIETWGGLTYIYIGELTFYGNPE</sequence>
<dbReference type="AlphaFoldDB" id="A0A4R3KP79"/>
<dbReference type="InterPro" id="IPR008979">
    <property type="entry name" value="Galactose-bd-like_sf"/>
</dbReference>
<name>A0A4R3KP79_9SPHI</name>
<feature type="domain" description="DUF4959" evidence="1">
    <location>
        <begin position="19"/>
        <end position="123"/>
    </location>
</feature>
<dbReference type="Gene3D" id="2.60.120.260">
    <property type="entry name" value="Galactose-binding domain-like"/>
    <property type="match status" value="1"/>
</dbReference>
<comment type="caution">
    <text evidence="4">The sequence shown here is derived from an EMBL/GenBank/DDBJ whole genome shotgun (WGS) entry which is preliminary data.</text>
</comment>
<evidence type="ECO:0000313" key="5">
    <source>
        <dbReference type="Proteomes" id="UP000295807"/>
    </source>
</evidence>
<keyword evidence="5" id="KW-1185">Reference proteome</keyword>
<dbReference type="EMBL" id="SMAD01000011">
    <property type="protein sequence ID" value="TCS85673.1"/>
    <property type="molecule type" value="Genomic_DNA"/>
</dbReference>
<dbReference type="OrthoDB" id="621114at2"/>
<dbReference type="RefSeq" id="WP_132130094.1">
    <property type="nucleotide sequence ID" value="NZ_CP042432.1"/>
</dbReference>
<dbReference type="SUPFAM" id="SSF49785">
    <property type="entry name" value="Galactose-binding domain-like"/>
    <property type="match status" value="1"/>
</dbReference>
<dbReference type="PROSITE" id="PS51257">
    <property type="entry name" value="PROKAR_LIPOPROTEIN"/>
    <property type="match status" value="1"/>
</dbReference>
<dbReference type="InterPro" id="IPR032527">
    <property type="entry name" value="DUF4959"/>
</dbReference>